<proteinExistence type="predicted"/>
<accession>A0A1M5B509</accession>
<dbReference type="AlphaFoldDB" id="A0A1M5B509"/>
<dbReference type="Proteomes" id="UP000184476">
    <property type="component" value="Unassembled WGS sequence"/>
</dbReference>
<evidence type="ECO:0000313" key="1">
    <source>
        <dbReference type="EMBL" id="SHF37641.1"/>
    </source>
</evidence>
<dbReference type="EMBL" id="FQVL01000018">
    <property type="protein sequence ID" value="SHF37641.1"/>
    <property type="molecule type" value="Genomic_DNA"/>
</dbReference>
<protein>
    <submittedName>
        <fullName evidence="1">CRISPR type I-D/CYANO-associated protein Csc3/Cas10d</fullName>
    </submittedName>
</protein>
<dbReference type="InterPro" id="IPR017589">
    <property type="entry name" value="CRISPR-assoc_prot_Cas10d/Csc3"/>
</dbReference>
<dbReference type="NCBIfam" id="TIGR03174">
    <property type="entry name" value="cas_Csc3"/>
    <property type="match status" value="2"/>
</dbReference>
<name>A0A1M5B509_9BACL</name>
<dbReference type="RefSeq" id="WP_073158050.1">
    <property type="nucleotide sequence ID" value="NZ_FQVL01000018.1"/>
</dbReference>
<organism evidence="1 2">
    <name type="scientific">Seinonella peptonophila</name>
    <dbReference type="NCBI Taxonomy" id="112248"/>
    <lineage>
        <taxon>Bacteria</taxon>
        <taxon>Bacillati</taxon>
        <taxon>Bacillota</taxon>
        <taxon>Bacilli</taxon>
        <taxon>Bacillales</taxon>
        <taxon>Thermoactinomycetaceae</taxon>
        <taxon>Seinonella</taxon>
    </lineage>
</organism>
<sequence>MNIRSFAKELLLRFHELEIEGERFAEQEAKSHNYNPDRGLIDQSMWNHIHSGSEAFLTLVEYLEEQGLSFDVQEMQIALLGYVLHDLHKNQSLKEQSTSEYDLSLEDLEQVCLDLCRNLDVEIPPAIFIRAAGISNFSNKHGDKSFLSDEYRWTTILDWVKLMDKVASISSIAECKESALGGLRKLLRQILPPVFQKYELQYHWIQEFRGVLTTQLHDAISVVMLENGFFPWLRFGDGTLYLSFHLREKRSLLELAQEVKDHLSQSMMMVKDEMSEDKLFSRDTLECTTITYMLYQQPKEYARLFYKLFKGQGKYQEFPTDKFAADQLKKYGVSTHPQLWKRMNVKQDVSDDFREKWFFTARYFGALQRLIQKIDRSLTLSDAIKKIAQFFDLLYEDLLTLEPVIKCSNRRYDGHIWLAYRYLDSVRIDDRPIEQVSIEQYCMDIRKHAALFLQDYISASQVKNVVNQRLALDDELIRYMQEQVVLSWEQERILSPPIFDDLYKPKTRTHKRRCNICNRMIPSSVSEEKMKYSIIQDSVNVFSNQILPKPKNVEALHWCGICAYEFILRRTWEMDRQGKEENVQQIYLFAVPSYQFTDEVMSEFRQDLKGHFGTIHVHPHEGIRHAWQQPFVEQDVENIRAHLKKHFEIYYEYVQEQNALASTGDLLSAGPIGNFMLFSYQSYSSQLERTREEAWLKALSAALSLHLLYGFRIFLTEKPFLAITDLRELRYAIQLDAPPYKISRLLEPIEIRKTAEDIVPIEFVKPMMERLAIIWEVHRFVHPYDHKKPVDKQVSTILHAREINPLCGAYFFKRYLISSGQFYAPESFVTACKKLNQDTGGKLMSLIQEITEASLALYRPTIHSDGRAHRFENLFRTVIKGIREGREKAELQGLVMKRLERLVGQDGGYVVTLPIPIENVKYFVDLIYDQVYIGLCKGNLAKLNQRQNALADGVYFETYLTLQKLKAEKKGEE</sequence>
<reference evidence="1 2" key="1">
    <citation type="submission" date="2016-11" db="EMBL/GenBank/DDBJ databases">
        <authorList>
            <person name="Jaros S."/>
            <person name="Januszkiewicz K."/>
            <person name="Wedrychowicz H."/>
        </authorList>
    </citation>
    <scope>NUCLEOTIDE SEQUENCE [LARGE SCALE GENOMIC DNA]</scope>
    <source>
        <strain evidence="1 2">DSM 44666</strain>
    </source>
</reference>
<keyword evidence="2" id="KW-1185">Reference proteome</keyword>
<evidence type="ECO:0000313" key="2">
    <source>
        <dbReference type="Proteomes" id="UP000184476"/>
    </source>
</evidence>
<dbReference type="STRING" id="112248.SAMN05444392_11838"/>
<gene>
    <name evidence="1" type="ORF">SAMN05444392_11838</name>
</gene>